<evidence type="ECO:0000313" key="2">
    <source>
        <dbReference type="EMBL" id="APG80627.1"/>
    </source>
</evidence>
<dbReference type="AlphaFoldDB" id="D2EGB6"/>
<evidence type="ECO:0000313" key="3">
    <source>
        <dbReference type="EMBL" id="EEZ92599.1"/>
    </source>
</evidence>
<protein>
    <submittedName>
        <fullName evidence="3">Uncharacterized protein</fullName>
    </submittedName>
</protein>
<evidence type="ECO:0000313" key="4">
    <source>
        <dbReference type="Proteomes" id="UP000009375"/>
    </source>
</evidence>
<dbReference type="EMBL" id="KY040241">
    <property type="protein sequence ID" value="APG80627.1"/>
    <property type="molecule type" value="Genomic_DNA"/>
</dbReference>
<proteinExistence type="predicted"/>
<keyword evidence="1" id="KW-1133">Transmembrane helix</keyword>
<reference evidence="3 4" key="1">
    <citation type="journal article" date="2010" name="Proc. Natl. Acad. Sci. U.S.A.">
        <title>Enigmatic, ultrasmall, uncultivated Archaea.</title>
        <authorList>
            <person name="Baker B.J."/>
            <person name="Comolli L.R."/>
            <person name="Dick G.J."/>
            <person name="Hauser L.J."/>
            <person name="Hyatt D."/>
            <person name="Dill B.D."/>
            <person name="Land M.L."/>
            <person name="Verberkmoes N.C."/>
            <person name="Hettich R.L."/>
            <person name="Banfield J.F."/>
        </authorList>
    </citation>
    <scope>NUCLEOTIDE SEQUENCE [LARGE SCALE GENOMIC DNA]</scope>
</reference>
<sequence length="96" mass="11078">MEEFEVSFGNKEKVEKKADSKLFSYLRFETVNLELFICTVLASLFESSADKQLSFTIQGVLFFLVSLAANVLLIELIFRFMKVVKNGKIRRSRRSS</sequence>
<evidence type="ECO:0000256" key="1">
    <source>
        <dbReference type="SAM" id="Phobius"/>
    </source>
</evidence>
<keyword evidence="1" id="KW-0472">Membrane</keyword>
<accession>D2EGB6</accession>
<dbReference type="EMBL" id="GG730071">
    <property type="protein sequence ID" value="EEZ92599.1"/>
    <property type="molecule type" value="Genomic_DNA"/>
</dbReference>
<organism evidence="3 4">
    <name type="scientific">Candidatus Parvarchaeum acidiphilum ARMAN-4</name>
    <dbReference type="NCBI Taxonomy" id="662760"/>
    <lineage>
        <taxon>Archaea</taxon>
        <taxon>Candidatus Parvarchaeota</taxon>
        <taxon>Candidatus Parvarchaeum</taxon>
    </lineage>
</organism>
<keyword evidence="1" id="KW-0812">Transmembrane</keyword>
<feature type="transmembrane region" description="Helical" evidence="1">
    <location>
        <begin position="25"/>
        <end position="45"/>
    </location>
</feature>
<gene>
    <name evidence="3" type="ORF">BJBARM4_0816</name>
</gene>
<reference evidence="2" key="2">
    <citation type="submission" date="2016-10" db="EMBL/GenBank/DDBJ databases">
        <title>New CRISPR-Cas systems from uncultivated microbes.</title>
        <authorList>
            <person name="Burstein D."/>
            <person name="Harrington L.B."/>
            <person name="Strutt S.C."/>
            <person name="Probst A.J."/>
            <person name="Anantharaman K."/>
            <person name="Thomas B.C."/>
            <person name="Doudna J.A."/>
            <person name="Banfield J.F."/>
        </authorList>
    </citation>
    <scope>NUCLEOTIDE SEQUENCE</scope>
    <source>
        <strain evidence="2">ARMAN-4</strain>
    </source>
</reference>
<feature type="transmembrane region" description="Helical" evidence="1">
    <location>
        <begin position="57"/>
        <end position="81"/>
    </location>
</feature>
<name>D2EGB6_PARA4</name>
<dbReference type="Proteomes" id="UP000009375">
    <property type="component" value="Unassembled WGS sequence"/>
</dbReference>
<accession>A0A1L3KS24</accession>